<keyword evidence="3" id="KW-1185">Reference proteome</keyword>
<comment type="caution">
    <text evidence="2">The sequence shown here is derived from an EMBL/GenBank/DDBJ whole genome shotgun (WGS) entry which is preliminary data.</text>
</comment>
<name>A0AAE0GSK8_9CHLO</name>
<feature type="region of interest" description="Disordered" evidence="1">
    <location>
        <begin position="146"/>
        <end position="173"/>
    </location>
</feature>
<evidence type="ECO:0000256" key="1">
    <source>
        <dbReference type="SAM" id="MobiDB-lite"/>
    </source>
</evidence>
<organism evidence="2 3">
    <name type="scientific">Cymbomonas tetramitiformis</name>
    <dbReference type="NCBI Taxonomy" id="36881"/>
    <lineage>
        <taxon>Eukaryota</taxon>
        <taxon>Viridiplantae</taxon>
        <taxon>Chlorophyta</taxon>
        <taxon>Pyramimonadophyceae</taxon>
        <taxon>Pyramimonadales</taxon>
        <taxon>Pyramimonadaceae</taxon>
        <taxon>Cymbomonas</taxon>
    </lineage>
</organism>
<gene>
    <name evidence="2" type="ORF">CYMTET_8720</name>
</gene>
<dbReference type="Proteomes" id="UP001190700">
    <property type="component" value="Unassembled WGS sequence"/>
</dbReference>
<reference evidence="2 3" key="1">
    <citation type="journal article" date="2015" name="Genome Biol. Evol.">
        <title>Comparative Genomics of a Bacterivorous Green Alga Reveals Evolutionary Causalities and Consequences of Phago-Mixotrophic Mode of Nutrition.</title>
        <authorList>
            <person name="Burns J.A."/>
            <person name="Paasch A."/>
            <person name="Narechania A."/>
            <person name="Kim E."/>
        </authorList>
    </citation>
    <scope>NUCLEOTIDE SEQUENCE [LARGE SCALE GENOMIC DNA]</scope>
    <source>
        <strain evidence="2 3">PLY_AMNH</strain>
    </source>
</reference>
<dbReference type="AlphaFoldDB" id="A0AAE0GSK8"/>
<sequence length="333" mass="35937">MMDAGMPAMPAVDQSQLSVTNSVDAIDASFSQLDDWAQRGQPDSSLSALNLVTVNVVPTDGTGTVINSCCFSLERVGALTDVSSLVAELNELIPLSLPEIKDRSLPYRLDATIDSPVVHLGTIIKLDQPVVFVHVDACRVDRPKRGRPSKWKGVGRNVGPRAGQPVANGKRRSSNLGLTMDQLDLTTYCMKQHLELTPEGKNPRPLTYQPPAKMEAYIACCRKLQGLEDVPNDLIFVKRVGSKANKRRDYVKSKGKKAQESTGTQQSGSLSELLTDSEASSLVDHNILPVLTQPVAPITPTAGVHVQQQPVAPIPPIVVLPTQQQPAAPIPDH</sequence>
<protein>
    <submittedName>
        <fullName evidence="2">Uncharacterized protein</fullName>
    </submittedName>
</protein>
<feature type="compositionally biased region" description="Polar residues" evidence="1">
    <location>
        <begin position="260"/>
        <end position="272"/>
    </location>
</feature>
<evidence type="ECO:0000313" key="2">
    <source>
        <dbReference type="EMBL" id="KAK3283589.1"/>
    </source>
</evidence>
<dbReference type="EMBL" id="LGRX02002708">
    <property type="protein sequence ID" value="KAK3283589.1"/>
    <property type="molecule type" value="Genomic_DNA"/>
</dbReference>
<accession>A0AAE0GSK8</accession>
<feature type="region of interest" description="Disordered" evidence="1">
    <location>
        <begin position="246"/>
        <end position="272"/>
    </location>
</feature>
<evidence type="ECO:0000313" key="3">
    <source>
        <dbReference type="Proteomes" id="UP001190700"/>
    </source>
</evidence>
<proteinExistence type="predicted"/>